<keyword evidence="2" id="KW-1185">Reference proteome</keyword>
<sequence>MVLEYRGEQVRHSVADLKEARYRKEGKDCYVSGLSASYCLRFCHLSVEVLPYFGNLMTTKEQLAAYLVAKLCPSSSYLKLSSCQACILPCLRTRNSCPVCRYELPTDDSDYEEGKRNAGTMMEIHDIKQRDLSEDSSSDITNDDS</sequence>
<proteinExistence type="predicted"/>
<dbReference type="EMBL" id="CM056810">
    <property type="protein sequence ID" value="KAJ8644722.1"/>
    <property type="molecule type" value="Genomic_DNA"/>
</dbReference>
<organism evidence="1 2">
    <name type="scientific">Persea americana</name>
    <name type="common">Avocado</name>
    <dbReference type="NCBI Taxonomy" id="3435"/>
    <lineage>
        <taxon>Eukaryota</taxon>
        <taxon>Viridiplantae</taxon>
        <taxon>Streptophyta</taxon>
        <taxon>Embryophyta</taxon>
        <taxon>Tracheophyta</taxon>
        <taxon>Spermatophyta</taxon>
        <taxon>Magnoliopsida</taxon>
        <taxon>Magnoliidae</taxon>
        <taxon>Laurales</taxon>
        <taxon>Lauraceae</taxon>
        <taxon>Persea</taxon>
    </lineage>
</organism>
<dbReference type="Proteomes" id="UP001234297">
    <property type="component" value="Chromosome 2"/>
</dbReference>
<reference evidence="1 2" key="1">
    <citation type="journal article" date="2022" name="Hortic Res">
        <title>A haplotype resolved chromosomal level avocado genome allows analysis of novel avocado genes.</title>
        <authorList>
            <person name="Nath O."/>
            <person name="Fletcher S.J."/>
            <person name="Hayward A."/>
            <person name="Shaw L.M."/>
            <person name="Masouleh A.K."/>
            <person name="Furtado A."/>
            <person name="Henry R.J."/>
            <person name="Mitter N."/>
        </authorList>
    </citation>
    <scope>NUCLEOTIDE SEQUENCE [LARGE SCALE GENOMIC DNA]</scope>
    <source>
        <strain evidence="2">cv. Hass</strain>
    </source>
</reference>
<evidence type="ECO:0000313" key="2">
    <source>
        <dbReference type="Proteomes" id="UP001234297"/>
    </source>
</evidence>
<comment type="caution">
    <text evidence="1">The sequence shown here is derived from an EMBL/GenBank/DDBJ whole genome shotgun (WGS) entry which is preliminary data.</text>
</comment>
<protein>
    <submittedName>
        <fullName evidence="1">Uncharacterized protein</fullName>
    </submittedName>
</protein>
<evidence type="ECO:0000313" key="1">
    <source>
        <dbReference type="EMBL" id="KAJ8644722.1"/>
    </source>
</evidence>
<name>A0ACC2MG89_PERAE</name>
<gene>
    <name evidence="1" type="ORF">MRB53_006470</name>
</gene>
<accession>A0ACC2MG89</accession>